<evidence type="ECO:0000256" key="4">
    <source>
        <dbReference type="ARBA" id="ARBA00023163"/>
    </source>
</evidence>
<dbReference type="GO" id="GO:0043565">
    <property type="term" value="F:sequence-specific DNA binding"/>
    <property type="evidence" value="ECO:0007669"/>
    <property type="project" value="TreeGrafter"/>
</dbReference>
<evidence type="ECO:0000256" key="1">
    <source>
        <dbReference type="ARBA" id="ARBA00009437"/>
    </source>
</evidence>
<dbReference type="Pfam" id="PF00126">
    <property type="entry name" value="HTH_1"/>
    <property type="match status" value="1"/>
</dbReference>
<dbReference type="Pfam" id="PF03466">
    <property type="entry name" value="LysR_substrate"/>
    <property type="match status" value="1"/>
</dbReference>
<dbReference type="SUPFAM" id="SSF53850">
    <property type="entry name" value="Periplasmic binding protein-like II"/>
    <property type="match status" value="1"/>
</dbReference>
<protein>
    <submittedName>
        <fullName evidence="6">LysR family transcriptional regulator</fullName>
    </submittedName>
</protein>
<comment type="similarity">
    <text evidence="1">Belongs to the LysR transcriptional regulatory family.</text>
</comment>
<organism evidence="6 7">
    <name type="scientific">Caballeronia choica</name>
    <dbReference type="NCBI Taxonomy" id="326476"/>
    <lineage>
        <taxon>Bacteria</taxon>
        <taxon>Pseudomonadati</taxon>
        <taxon>Pseudomonadota</taxon>
        <taxon>Betaproteobacteria</taxon>
        <taxon>Burkholderiales</taxon>
        <taxon>Burkholderiaceae</taxon>
        <taxon>Caballeronia</taxon>
    </lineage>
</organism>
<keyword evidence="3" id="KW-0238">DNA-binding</keyword>
<dbReference type="EMBL" id="FCON02000025">
    <property type="protein sequence ID" value="SAL57165.1"/>
    <property type="molecule type" value="Genomic_DNA"/>
</dbReference>
<evidence type="ECO:0000259" key="5">
    <source>
        <dbReference type="PROSITE" id="PS50931"/>
    </source>
</evidence>
<feature type="domain" description="HTH lysR-type" evidence="5">
    <location>
        <begin position="1"/>
        <end position="59"/>
    </location>
</feature>
<comment type="caution">
    <text evidence="6">The sequence shown here is derived from an EMBL/GenBank/DDBJ whole genome shotgun (WGS) entry which is preliminary data.</text>
</comment>
<dbReference type="GO" id="GO:0006351">
    <property type="term" value="P:DNA-templated transcription"/>
    <property type="evidence" value="ECO:0007669"/>
    <property type="project" value="TreeGrafter"/>
</dbReference>
<dbReference type="FunFam" id="1.10.10.10:FF:000001">
    <property type="entry name" value="LysR family transcriptional regulator"/>
    <property type="match status" value="1"/>
</dbReference>
<evidence type="ECO:0000313" key="7">
    <source>
        <dbReference type="Proteomes" id="UP000054770"/>
    </source>
</evidence>
<dbReference type="Gene3D" id="1.10.10.10">
    <property type="entry name" value="Winged helix-like DNA-binding domain superfamily/Winged helix DNA-binding domain"/>
    <property type="match status" value="1"/>
</dbReference>
<sequence length="303" mass="33103">MDRLQAMEVFTRVVETSSFSKTADLLQLPRASVSNIIQALELYVGVRLLNRTTRRVSVTEDGALYYDRCVRILDEITDAESTLASKRRDPVGVVRVDTSGSFGKLMLPALPDFYARYPGIELRIGLADRMIDLIQDGVDCVIRLGALEDSSLIVRKIGSARVTTCAAPSYLQQHGVPATLEELRGHRAVNYFSARSGKQLSFTFELEGGETASVPLPGIVAVNDGDAYVNAGVIGLGIIQPPRFMAAPFIEEGALTEILTGEHSPPTPLSVLYPPTRNIASRVRVFSDWVADLCARNPDLRIP</sequence>
<dbReference type="GO" id="GO:0003700">
    <property type="term" value="F:DNA-binding transcription factor activity"/>
    <property type="evidence" value="ECO:0007669"/>
    <property type="project" value="InterPro"/>
</dbReference>
<evidence type="ECO:0000256" key="3">
    <source>
        <dbReference type="ARBA" id="ARBA00023125"/>
    </source>
</evidence>
<dbReference type="InterPro" id="IPR058163">
    <property type="entry name" value="LysR-type_TF_proteobact-type"/>
</dbReference>
<reference evidence="6" key="1">
    <citation type="submission" date="2016-01" db="EMBL/GenBank/DDBJ databases">
        <authorList>
            <person name="Peeters C."/>
        </authorList>
    </citation>
    <scope>NUCLEOTIDE SEQUENCE [LARGE SCALE GENOMIC DNA]</scope>
    <source>
        <strain evidence="6">LMG 22940</strain>
    </source>
</reference>
<name>A0A158IKU4_9BURK</name>
<dbReference type="PROSITE" id="PS50931">
    <property type="entry name" value="HTH_LYSR"/>
    <property type="match status" value="1"/>
</dbReference>
<dbReference type="PANTHER" id="PTHR30537">
    <property type="entry name" value="HTH-TYPE TRANSCRIPTIONAL REGULATOR"/>
    <property type="match status" value="1"/>
</dbReference>
<proteinExistence type="inferred from homology"/>
<keyword evidence="7" id="KW-1185">Reference proteome</keyword>
<evidence type="ECO:0000313" key="6">
    <source>
        <dbReference type="EMBL" id="SAL57165.1"/>
    </source>
</evidence>
<accession>A0A158IKU4</accession>
<dbReference type="InterPro" id="IPR036388">
    <property type="entry name" value="WH-like_DNA-bd_sf"/>
</dbReference>
<gene>
    <name evidence="6" type="ORF">AWB68_02797</name>
</gene>
<dbReference type="Gene3D" id="3.40.190.290">
    <property type="match status" value="1"/>
</dbReference>
<evidence type="ECO:0000256" key="2">
    <source>
        <dbReference type="ARBA" id="ARBA00023015"/>
    </source>
</evidence>
<dbReference type="InterPro" id="IPR000847">
    <property type="entry name" value="LysR_HTH_N"/>
</dbReference>
<dbReference type="SUPFAM" id="SSF46785">
    <property type="entry name" value="Winged helix' DNA-binding domain"/>
    <property type="match status" value="1"/>
</dbReference>
<dbReference type="AlphaFoldDB" id="A0A158IKU4"/>
<dbReference type="CDD" id="cd08472">
    <property type="entry name" value="PBP2_CrgA_like_3"/>
    <property type="match status" value="1"/>
</dbReference>
<dbReference type="InterPro" id="IPR005119">
    <property type="entry name" value="LysR_subst-bd"/>
</dbReference>
<dbReference type="OrthoDB" id="9076738at2"/>
<dbReference type="InterPro" id="IPR036390">
    <property type="entry name" value="WH_DNA-bd_sf"/>
</dbReference>
<keyword evidence="2" id="KW-0805">Transcription regulation</keyword>
<dbReference type="RefSeq" id="WP_087644942.1">
    <property type="nucleotide sequence ID" value="NZ_FCON02000025.1"/>
</dbReference>
<keyword evidence="4" id="KW-0804">Transcription</keyword>
<dbReference type="PANTHER" id="PTHR30537:SF72">
    <property type="entry name" value="LYSR FAMILY TRANSCRIPTIONAL REGULATOR"/>
    <property type="match status" value="1"/>
</dbReference>
<dbReference type="Proteomes" id="UP000054770">
    <property type="component" value="Unassembled WGS sequence"/>
</dbReference>